<evidence type="ECO:0000256" key="1">
    <source>
        <dbReference type="ARBA" id="ARBA00022679"/>
    </source>
</evidence>
<keyword evidence="9" id="KW-1185">Reference proteome</keyword>
<dbReference type="SUPFAM" id="SSF57850">
    <property type="entry name" value="RING/U-box"/>
    <property type="match status" value="1"/>
</dbReference>
<proteinExistence type="predicted"/>
<evidence type="ECO:0000256" key="3">
    <source>
        <dbReference type="ARBA" id="ARBA00022737"/>
    </source>
</evidence>
<keyword evidence="2" id="KW-0479">Metal-binding</keyword>
<comment type="caution">
    <text evidence="8">The sequence shown here is derived from an EMBL/GenBank/DDBJ whole genome shotgun (WGS) entry which is preliminary data.</text>
</comment>
<accession>A0A8J8NTI9</accession>
<dbReference type="Gene3D" id="1.20.120.1750">
    <property type="match status" value="1"/>
</dbReference>
<sequence length="512" mass="59931">MKLRIKNQDLKYEINYPNSPHQFPDLKITSKWTELTDVIFKLSEIPPEDQMILYYSSELKDPGEGQNLSNVGIHDDMELRLADRKKNIKVTIILLDGTEVEVYYNNEEYAGQLKQRIEQLGGPMKLTYYRMSLILERNNTKLIDYHEARYFGNGARIRQVRASFTTFGSDDFMPSEEMDCITLELPKDPIDFPHCKMPCGHVFSQDTIREILIRKVRDEKAHEIRCPALKEGRVHQICNALWDYPDLPDYFTMTADEETVFKDSLHENIHLFVLNYIQCPTCQVLIPKPSDDPKLTRTHCEKCEQTEGGKADFCYKCGEEWKNGIVCQSDHCTFKKQNAILQECIEIEVEEQTVPAVRACPNCKTLYEHMEACRHMKCKSFTCKDSKFEYCHICLADWSEHDHDSCNVAPRQVLEFPYQQIIEEEKKEEEQEGRQKEGALEIVKVKEDNLIEEEPIPETFTDDEEIQLIQREEEVERLIQQNNVWKLESVSTDQTDYNEHYMFAGLVMCPIQ</sequence>
<dbReference type="GO" id="GO:0008270">
    <property type="term" value="F:zinc ion binding"/>
    <property type="evidence" value="ECO:0007669"/>
    <property type="project" value="UniProtKB-KW"/>
</dbReference>
<evidence type="ECO:0000313" key="9">
    <source>
        <dbReference type="Proteomes" id="UP000785679"/>
    </source>
</evidence>
<evidence type="ECO:0000256" key="5">
    <source>
        <dbReference type="ARBA" id="ARBA00022786"/>
    </source>
</evidence>
<dbReference type="GO" id="GO:0016567">
    <property type="term" value="P:protein ubiquitination"/>
    <property type="evidence" value="ECO:0007669"/>
    <property type="project" value="InterPro"/>
</dbReference>
<keyword evidence="1" id="KW-0808">Transferase</keyword>
<dbReference type="AlphaFoldDB" id="A0A8J8NTI9"/>
<keyword evidence="3" id="KW-0677">Repeat</keyword>
<keyword evidence="5" id="KW-0833">Ubl conjugation pathway</keyword>
<feature type="domain" description="RING-type" evidence="7">
    <location>
        <begin position="176"/>
        <end position="412"/>
    </location>
</feature>
<evidence type="ECO:0000256" key="2">
    <source>
        <dbReference type="ARBA" id="ARBA00022723"/>
    </source>
</evidence>
<dbReference type="InterPro" id="IPR031127">
    <property type="entry name" value="E3_UB_ligase_RBR"/>
</dbReference>
<evidence type="ECO:0000313" key="8">
    <source>
        <dbReference type="EMBL" id="TNV80190.1"/>
    </source>
</evidence>
<dbReference type="InterPro" id="IPR044066">
    <property type="entry name" value="TRIAD_supradom"/>
</dbReference>
<keyword evidence="6" id="KW-0862">Zinc</keyword>
<dbReference type="EMBL" id="RRYP01007850">
    <property type="protein sequence ID" value="TNV80190.1"/>
    <property type="molecule type" value="Genomic_DNA"/>
</dbReference>
<keyword evidence="4" id="KW-0863">Zinc-finger</keyword>
<gene>
    <name evidence="8" type="ORF">FGO68_gene3865</name>
</gene>
<protein>
    <recommendedName>
        <fullName evidence="7">RING-type domain-containing protein</fullName>
    </recommendedName>
</protein>
<dbReference type="Proteomes" id="UP000785679">
    <property type="component" value="Unassembled WGS sequence"/>
</dbReference>
<evidence type="ECO:0000256" key="6">
    <source>
        <dbReference type="ARBA" id="ARBA00022833"/>
    </source>
</evidence>
<evidence type="ECO:0000259" key="7">
    <source>
        <dbReference type="PROSITE" id="PS51873"/>
    </source>
</evidence>
<name>A0A8J8NTI9_HALGN</name>
<organism evidence="8 9">
    <name type="scientific">Halteria grandinella</name>
    <dbReference type="NCBI Taxonomy" id="5974"/>
    <lineage>
        <taxon>Eukaryota</taxon>
        <taxon>Sar</taxon>
        <taxon>Alveolata</taxon>
        <taxon>Ciliophora</taxon>
        <taxon>Intramacronucleata</taxon>
        <taxon>Spirotrichea</taxon>
        <taxon>Stichotrichia</taxon>
        <taxon>Sporadotrichida</taxon>
        <taxon>Halteriidae</taxon>
        <taxon>Halteria</taxon>
    </lineage>
</organism>
<dbReference type="GO" id="GO:0004842">
    <property type="term" value="F:ubiquitin-protein transferase activity"/>
    <property type="evidence" value="ECO:0007669"/>
    <property type="project" value="InterPro"/>
</dbReference>
<reference evidence="8" key="1">
    <citation type="submission" date="2019-06" db="EMBL/GenBank/DDBJ databases">
        <authorList>
            <person name="Zheng W."/>
        </authorList>
    </citation>
    <scope>NUCLEOTIDE SEQUENCE</scope>
    <source>
        <strain evidence="8">QDHG01</strain>
    </source>
</reference>
<dbReference type="PROSITE" id="PS51873">
    <property type="entry name" value="TRIAD"/>
    <property type="match status" value="1"/>
</dbReference>
<dbReference type="PANTHER" id="PTHR11685">
    <property type="entry name" value="RBR FAMILY RING FINGER AND IBR DOMAIN-CONTAINING"/>
    <property type="match status" value="1"/>
</dbReference>
<dbReference type="OrthoDB" id="419317at2759"/>
<evidence type="ECO:0000256" key="4">
    <source>
        <dbReference type="ARBA" id="ARBA00022771"/>
    </source>
</evidence>